<dbReference type="GO" id="GO:0003676">
    <property type="term" value="F:nucleic acid binding"/>
    <property type="evidence" value="ECO:0007669"/>
    <property type="project" value="InterPro"/>
</dbReference>
<sequence length="71" mass="8425">MLCCWRNFKGLVHYEVLKPGQTVDADLYSKQLMRVNESLKKLGLKPERNGIRDLRRRWEEVIDTNGEYLSN</sequence>
<accession>A0AAF3EH48</accession>
<dbReference type="Gene3D" id="3.30.420.10">
    <property type="entry name" value="Ribonuclease H-like superfamily/Ribonuclease H"/>
    <property type="match status" value="1"/>
</dbReference>
<dbReference type="InterPro" id="IPR001888">
    <property type="entry name" value="Transposase_1"/>
</dbReference>
<evidence type="ECO:0000313" key="1">
    <source>
        <dbReference type="Proteomes" id="UP000887575"/>
    </source>
</evidence>
<evidence type="ECO:0000313" key="2">
    <source>
        <dbReference type="WBParaSite" id="MBELARI_LOCUS13314"/>
    </source>
</evidence>
<reference evidence="2" key="1">
    <citation type="submission" date="2024-02" db="UniProtKB">
        <authorList>
            <consortium name="WormBaseParasite"/>
        </authorList>
    </citation>
    <scope>IDENTIFICATION</scope>
</reference>
<name>A0AAF3EH48_9BILA</name>
<dbReference type="AlphaFoldDB" id="A0AAF3EH48"/>
<proteinExistence type="predicted"/>
<dbReference type="InterPro" id="IPR036397">
    <property type="entry name" value="RNaseH_sf"/>
</dbReference>
<dbReference type="Pfam" id="PF01359">
    <property type="entry name" value="Transposase_1"/>
    <property type="match status" value="1"/>
</dbReference>
<dbReference type="Proteomes" id="UP000887575">
    <property type="component" value="Unassembled WGS sequence"/>
</dbReference>
<dbReference type="WBParaSite" id="MBELARI_LOCUS13314">
    <property type="protein sequence ID" value="MBELARI_LOCUS13314"/>
    <property type="gene ID" value="MBELARI_LOCUS13314"/>
</dbReference>
<organism evidence="1 2">
    <name type="scientific">Mesorhabditis belari</name>
    <dbReference type="NCBI Taxonomy" id="2138241"/>
    <lineage>
        <taxon>Eukaryota</taxon>
        <taxon>Metazoa</taxon>
        <taxon>Ecdysozoa</taxon>
        <taxon>Nematoda</taxon>
        <taxon>Chromadorea</taxon>
        <taxon>Rhabditida</taxon>
        <taxon>Rhabditina</taxon>
        <taxon>Rhabditomorpha</taxon>
        <taxon>Rhabditoidea</taxon>
        <taxon>Rhabditidae</taxon>
        <taxon>Mesorhabditinae</taxon>
        <taxon>Mesorhabditis</taxon>
    </lineage>
</organism>
<keyword evidence="1" id="KW-1185">Reference proteome</keyword>
<protein>
    <submittedName>
        <fullName evidence="2">Uncharacterized protein</fullName>
    </submittedName>
</protein>